<dbReference type="FunFam" id="1.20.272.10:FF:000001">
    <property type="entry name" value="Putative AAA family ATPase"/>
    <property type="match status" value="1"/>
</dbReference>
<organism evidence="5 6">
    <name type="scientific">Hypnocyclicus thermotrophus</name>
    <dbReference type="NCBI Taxonomy" id="1627895"/>
    <lineage>
        <taxon>Bacteria</taxon>
        <taxon>Fusobacteriati</taxon>
        <taxon>Fusobacteriota</taxon>
        <taxon>Fusobacteriia</taxon>
        <taxon>Fusobacteriales</taxon>
        <taxon>Fusobacteriaceae</taxon>
        <taxon>Hypnocyclicus</taxon>
    </lineage>
</organism>
<dbReference type="InterPro" id="IPR003593">
    <property type="entry name" value="AAA+_ATPase"/>
</dbReference>
<evidence type="ECO:0000256" key="3">
    <source>
        <dbReference type="ARBA" id="ARBA00022840"/>
    </source>
</evidence>
<evidence type="ECO:0000256" key="1">
    <source>
        <dbReference type="ARBA" id="ARBA00008959"/>
    </source>
</evidence>
<dbReference type="Gene3D" id="3.40.50.300">
    <property type="entry name" value="P-loop containing nucleotide triphosphate hydrolases"/>
    <property type="match status" value="1"/>
</dbReference>
<dbReference type="Gene3D" id="1.10.8.60">
    <property type="match status" value="1"/>
</dbReference>
<dbReference type="CDD" id="cd18139">
    <property type="entry name" value="HLD_clamp_RarA"/>
    <property type="match status" value="1"/>
</dbReference>
<dbReference type="PANTHER" id="PTHR13779">
    <property type="entry name" value="WERNER HELICASE-INTERACTING PROTEIN 1 FAMILY MEMBER"/>
    <property type="match status" value="1"/>
</dbReference>
<dbReference type="Pfam" id="PF00004">
    <property type="entry name" value="AAA"/>
    <property type="match status" value="1"/>
</dbReference>
<dbReference type="Proteomes" id="UP000294678">
    <property type="component" value="Unassembled WGS sequence"/>
</dbReference>
<dbReference type="GO" id="GO:0016887">
    <property type="term" value="F:ATP hydrolysis activity"/>
    <property type="evidence" value="ECO:0007669"/>
    <property type="project" value="InterPro"/>
</dbReference>
<dbReference type="EMBL" id="SOBG01000007">
    <property type="protein sequence ID" value="TDT68578.1"/>
    <property type="molecule type" value="Genomic_DNA"/>
</dbReference>
<dbReference type="Gene3D" id="1.10.3710.10">
    <property type="entry name" value="DNA polymerase III clamp loader subunits, C-terminal domain"/>
    <property type="match status" value="1"/>
</dbReference>
<dbReference type="GO" id="GO:0005524">
    <property type="term" value="F:ATP binding"/>
    <property type="evidence" value="ECO:0007669"/>
    <property type="project" value="UniProtKB-KW"/>
</dbReference>
<keyword evidence="6" id="KW-1185">Reference proteome</keyword>
<dbReference type="GO" id="GO:0003677">
    <property type="term" value="F:DNA binding"/>
    <property type="evidence" value="ECO:0007669"/>
    <property type="project" value="InterPro"/>
</dbReference>
<comment type="caution">
    <text evidence="5">The sequence shown here is derived from an EMBL/GenBank/DDBJ whole genome shotgun (WGS) entry which is preliminary data.</text>
</comment>
<dbReference type="GO" id="GO:0006261">
    <property type="term" value="P:DNA-templated DNA replication"/>
    <property type="evidence" value="ECO:0007669"/>
    <property type="project" value="TreeGrafter"/>
</dbReference>
<keyword evidence="3" id="KW-0067">ATP-binding</keyword>
<accession>A0AA46DXT5</accession>
<dbReference type="SMART" id="SM00382">
    <property type="entry name" value="AAA"/>
    <property type="match status" value="1"/>
</dbReference>
<sequence length="413" mass="47938">MMNNLFEINYKRKQPLAYRIRPTTLAEFFGQKNIIAEGSPLRELIKKQKFINSIFYGESGTGKTTLAEIIAKELKFYFVKLNATNCSISDIKKISEESEKRLKIEGKETLLFLDEIHRFNKLQQDSLLSFIEEGIFKIIAATTENPFYNLNNALLSRCLSFKFEKLKKNDIISIINRAEEIEQIKIENEIKEFIVETSNGDARIALNYLELILEVYDNIDKNELKKIIITEEFFHKKEDKYNLISAMIKSIRGSDPDASVYWLGRLLKGGEDPRYIARRLVILAAEDIGLANPEALNLSTSAYIASEKIGMPEIRIILSEVVIYLAISSKSNSVYNAINSVFQDLESEETLEVPKYLTKEYSKNYKYPHNYDNNFVKQDYLKKNKRFYIPGNNRMENKIKEKLIKLWGKKYGK</sequence>
<dbReference type="SUPFAM" id="SSF48019">
    <property type="entry name" value="post-AAA+ oligomerization domain-like"/>
    <property type="match status" value="1"/>
</dbReference>
<dbReference type="GO" id="GO:0017116">
    <property type="term" value="F:single-stranded DNA helicase activity"/>
    <property type="evidence" value="ECO:0007669"/>
    <property type="project" value="TreeGrafter"/>
</dbReference>
<dbReference type="GO" id="GO:0000731">
    <property type="term" value="P:DNA synthesis involved in DNA repair"/>
    <property type="evidence" value="ECO:0007669"/>
    <property type="project" value="TreeGrafter"/>
</dbReference>
<dbReference type="Gene3D" id="1.20.272.10">
    <property type="match status" value="1"/>
</dbReference>
<dbReference type="InterPro" id="IPR008921">
    <property type="entry name" value="DNA_pol3_clamp-load_cplx_C"/>
</dbReference>
<evidence type="ECO:0000313" key="5">
    <source>
        <dbReference type="EMBL" id="TDT68578.1"/>
    </source>
</evidence>
<evidence type="ECO:0000256" key="2">
    <source>
        <dbReference type="ARBA" id="ARBA00022741"/>
    </source>
</evidence>
<keyword evidence="2" id="KW-0547">Nucleotide-binding</keyword>
<reference evidence="5 6" key="1">
    <citation type="submission" date="2019-03" db="EMBL/GenBank/DDBJ databases">
        <title>Genomic Encyclopedia of Type Strains, Phase IV (KMG-IV): sequencing the most valuable type-strain genomes for metagenomic binning, comparative biology and taxonomic classification.</title>
        <authorList>
            <person name="Goeker M."/>
        </authorList>
    </citation>
    <scope>NUCLEOTIDE SEQUENCE [LARGE SCALE GENOMIC DNA]</scope>
    <source>
        <strain evidence="5 6">DSM 100055</strain>
    </source>
</reference>
<dbReference type="InterPro" id="IPR021886">
    <property type="entry name" value="MgsA_C"/>
</dbReference>
<comment type="similarity">
    <text evidence="1">Belongs to the AAA ATPase family. RarA/MGS1/WRNIP1 subfamily.</text>
</comment>
<evidence type="ECO:0000313" key="6">
    <source>
        <dbReference type="Proteomes" id="UP000294678"/>
    </source>
</evidence>
<dbReference type="InterPro" id="IPR051314">
    <property type="entry name" value="AAA_ATPase_RarA/MGS1/WRNIP1"/>
</dbReference>
<protein>
    <submittedName>
        <fullName evidence="5">ATPase</fullName>
    </submittedName>
</protein>
<name>A0AA46DXT5_9FUSO</name>
<dbReference type="InterPro" id="IPR032423">
    <property type="entry name" value="AAA_assoc_2"/>
</dbReference>
<dbReference type="CDD" id="cd00009">
    <property type="entry name" value="AAA"/>
    <property type="match status" value="1"/>
</dbReference>
<dbReference type="Pfam" id="PF16193">
    <property type="entry name" value="AAA_assoc_2"/>
    <property type="match status" value="1"/>
</dbReference>
<dbReference type="RefSeq" id="WP_243832408.1">
    <property type="nucleotide sequence ID" value="NZ_SOBG01000007.1"/>
</dbReference>
<proteinExistence type="inferred from homology"/>
<feature type="domain" description="AAA+ ATPase" evidence="4">
    <location>
        <begin position="49"/>
        <end position="169"/>
    </location>
</feature>
<dbReference type="InterPro" id="IPR003959">
    <property type="entry name" value="ATPase_AAA_core"/>
</dbReference>
<dbReference type="Pfam" id="PF12002">
    <property type="entry name" value="MgsA_C"/>
    <property type="match status" value="1"/>
</dbReference>
<dbReference type="GO" id="GO:0008047">
    <property type="term" value="F:enzyme activator activity"/>
    <property type="evidence" value="ECO:0007669"/>
    <property type="project" value="TreeGrafter"/>
</dbReference>
<dbReference type="SUPFAM" id="SSF52540">
    <property type="entry name" value="P-loop containing nucleoside triphosphate hydrolases"/>
    <property type="match status" value="1"/>
</dbReference>
<dbReference type="InterPro" id="IPR027417">
    <property type="entry name" value="P-loop_NTPase"/>
</dbReference>
<gene>
    <name evidence="5" type="ORF">EV215_1645</name>
</gene>
<dbReference type="PANTHER" id="PTHR13779:SF7">
    <property type="entry name" value="ATPASE WRNIP1"/>
    <property type="match status" value="1"/>
</dbReference>
<evidence type="ECO:0000259" key="4">
    <source>
        <dbReference type="SMART" id="SM00382"/>
    </source>
</evidence>
<dbReference type="AlphaFoldDB" id="A0AA46DXT5"/>